<reference evidence="1" key="1">
    <citation type="submission" date="2013-08" db="EMBL/GenBank/DDBJ databases">
        <authorList>
            <person name="Mendez C."/>
            <person name="Richter M."/>
            <person name="Ferrer M."/>
            <person name="Sanchez J."/>
        </authorList>
    </citation>
    <scope>NUCLEOTIDE SEQUENCE</scope>
</reference>
<dbReference type="EMBL" id="AUZX01000555">
    <property type="protein sequence ID" value="EQD80595.1"/>
    <property type="molecule type" value="Genomic_DNA"/>
</dbReference>
<sequence length="45" mass="5155">RVVYLARLAGAIYVLHAFQKKTQATAKRDIEIARTRLRALMRGDL</sequence>
<dbReference type="InterPro" id="IPR009241">
    <property type="entry name" value="HigB-like"/>
</dbReference>
<evidence type="ECO:0000313" key="1">
    <source>
        <dbReference type="EMBL" id="EQD80595.1"/>
    </source>
</evidence>
<protein>
    <submittedName>
        <fullName evidence="1">Protein containing DUF891</fullName>
    </submittedName>
</protein>
<name>T1DF89_9ZZZZ</name>
<accession>T1DF89</accession>
<dbReference type="AlphaFoldDB" id="T1DF89"/>
<reference evidence="1" key="2">
    <citation type="journal article" date="2014" name="ISME J.">
        <title>Microbial stratification in low pH oxic and suboxic macroscopic growths along an acid mine drainage.</title>
        <authorList>
            <person name="Mendez-Garcia C."/>
            <person name="Mesa V."/>
            <person name="Sprenger R.R."/>
            <person name="Richter M."/>
            <person name="Diez M.S."/>
            <person name="Solano J."/>
            <person name="Bargiela R."/>
            <person name="Golyshina O.V."/>
            <person name="Manteca A."/>
            <person name="Ramos J.L."/>
            <person name="Gallego J.R."/>
            <person name="Llorente I."/>
            <person name="Martins Dos Santos V.A."/>
            <person name="Jensen O.N."/>
            <person name="Pelaez A.I."/>
            <person name="Sanchez J."/>
            <person name="Ferrer M."/>
        </authorList>
    </citation>
    <scope>NUCLEOTIDE SEQUENCE</scope>
</reference>
<proteinExistence type="predicted"/>
<comment type="caution">
    <text evidence="1">The sequence shown here is derived from an EMBL/GenBank/DDBJ whole genome shotgun (WGS) entry which is preliminary data.</text>
</comment>
<gene>
    <name evidence="1" type="ORF">B1A_00727</name>
</gene>
<feature type="non-terminal residue" evidence="1">
    <location>
        <position position="1"/>
    </location>
</feature>
<organism evidence="1">
    <name type="scientific">mine drainage metagenome</name>
    <dbReference type="NCBI Taxonomy" id="410659"/>
    <lineage>
        <taxon>unclassified sequences</taxon>
        <taxon>metagenomes</taxon>
        <taxon>ecological metagenomes</taxon>
    </lineage>
</organism>
<dbReference type="Pfam" id="PF05973">
    <property type="entry name" value="Gp49"/>
    <property type="match status" value="1"/>
</dbReference>